<dbReference type="SUPFAM" id="SSF58104">
    <property type="entry name" value="Methyl-accepting chemotaxis protein (MCP) signaling domain"/>
    <property type="match status" value="1"/>
</dbReference>
<dbReference type="AlphaFoldDB" id="A0A7W4NWT8"/>
<comment type="caution">
    <text evidence="7">The sequence shown here is derived from an EMBL/GenBank/DDBJ whole genome shotgun (WGS) entry which is preliminary data.</text>
</comment>
<evidence type="ECO:0000256" key="1">
    <source>
        <dbReference type="ARBA" id="ARBA00022500"/>
    </source>
</evidence>
<dbReference type="GO" id="GO:0007165">
    <property type="term" value="P:signal transduction"/>
    <property type="evidence" value="ECO:0007669"/>
    <property type="project" value="UniProtKB-KW"/>
</dbReference>
<dbReference type="InterPro" id="IPR004089">
    <property type="entry name" value="MCPsignal_dom"/>
</dbReference>
<dbReference type="InterPro" id="IPR051310">
    <property type="entry name" value="MCP_chemotaxis"/>
</dbReference>
<reference evidence="7 8" key="1">
    <citation type="submission" date="2020-04" db="EMBL/GenBank/DDBJ databases">
        <title>Description of novel Gluconacetobacter.</title>
        <authorList>
            <person name="Sombolestani A."/>
        </authorList>
    </citation>
    <scope>NUCLEOTIDE SEQUENCE [LARGE SCALE GENOMIC DNA]</scope>
    <source>
        <strain evidence="7 8">LMG 1731</strain>
    </source>
</reference>
<dbReference type="RefSeq" id="WP_182977199.1">
    <property type="nucleotide sequence ID" value="NZ_JABEQN010000021.1"/>
</dbReference>
<feature type="coiled-coil region" evidence="4">
    <location>
        <begin position="180"/>
        <end position="207"/>
    </location>
</feature>
<protein>
    <submittedName>
        <fullName evidence="7">Globin-coupled sensor protein</fullName>
    </submittedName>
</protein>
<dbReference type="Gene3D" id="1.10.490.10">
    <property type="entry name" value="Globins"/>
    <property type="match status" value="1"/>
</dbReference>
<comment type="similarity">
    <text evidence="2">Belongs to the methyl-accepting chemotaxis (MCP) protein family.</text>
</comment>
<dbReference type="InterPro" id="IPR012292">
    <property type="entry name" value="Globin/Proto"/>
</dbReference>
<keyword evidence="4" id="KW-0175">Coiled coil</keyword>
<dbReference type="SMART" id="SM00283">
    <property type="entry name" value="MA"/>
    <property type="match status" value="1"/>
</dbReference>
<feature type="domain" description="HAMP" evidence="6">
    <location>
        <begin position="209"/>
        <end position="256"/>
    </location>
</feature>
<dbReference type="Proteomes" id="UP000561077">
    <property type="component" value="Unassembled WGS sequence"/>
</dbReference>
<name>A0A7W4NWT8_9PROT</name>
<dbReference type="GO" id="GO:0004888">
    <property type="term" value="F:transmembrane signaling receptor activity"/>
    <property type="evidence" value="ECO:0007669"/>
    <property type="project" value="InterPro"/>
</dbReference>
<dbReference type="PANTHER" id="PTHR43531">
    <property type="entry name" value="PROTEIN ICFG"/>
    <property type="match status" value="1"/>
</dbReference>
<keyword evidence="3" id="KW-0807">Transducer</keyword>
<dbReference type="GO" id="GO:0016020">
    <property type="term" value="C:membrane"/>
    <property type="evidence" value="ECO:0007669"/>
    <property type="project" value="InterPro"/>
</dbReference>
<dbReference type="InterPro" id="IPR004090">
    <property type="entry name" value="Chemotax_Me-accpt_rcpt"/>
</dbReference>
<feature type="domain" description="Methyl-accepting transducer" evidence="5">
    <location>
        <begin position="261"/>
        <end position="490"/>
    </location>
</feature>
<proteinExistence type="inferred from homology"/>
<dbReference type="CDD" id="cd11386">
    <property type="entry name" value="MCP_signal"/>
    <property type="match status" value="1"/>
</dbReference>
<dbReference type="SUPFAM" id="SSF46458">
    <property type="entry name" value="Globin-like"/>
    <property type="match status" value="1"/>
</dbReference>
<dbReference type="InterPro" id="IPR009050">
    <property type="entry name" value="Globin-like_sf"/>
</dbReference>
<dbReference type="Pfam" id="PF00015">
    <property type="entry name" value="MCPsignal"/>
    <property type="match status" value="1"/>
</dbReference>
<gene>
    <name evidence="7" type="ORF">HLH26_15115</name>
</gene>
<dbReference type="CDD" id="cd01068">
    <property type="entry name" value="globin_sensor"/>
    <property type="match status" value="1"/>
</dbReference>
<organism evidence="7 8">
    <name type="scientific">Gluconacetobacter dulcium</name>
    <dbReference type="NCBI Taxonomy" id="2729096"/>
    <lineage>
        <taxon>Bacteria</taxon>
        <taxon>Pseudomonadati</taxon>
        <taxon>Pseudomonadota</taxon>
        <taxon>Alphaproteobacteria</taxon>
        <taxon>Acetobacterales</taxon>
        <taxon>Acetobacteraceae</taxon>
        <taxon>Gluconacetobacter</taxon>
    </lineage>
</organism>
<dbReference type="InterPro" id="IPR039379">
    <property type="entry name" value="Protoglobin_sensor_dom"/>
</dbReference>
<dbReference type="InterPro" id="IPR003660">
    <property type="entry name" value="HAMP_dom"/>
</dbReference>
<evidence type="ECO:0000256" key="4">
    <source>
        <dbReference type="SAM" id="Coils"/>
    </source>
</evidence>
<dbReference type="GO" id="GO:0020037">
    <property type="term" value="F:heme binding"/>
    <property type="evidence" value="ECO:0007669"/>
    <property type="project" value="InterPro"/>
</dbReference>
<dbReference type="GO" id="GO:0006935">
    <property type="term" value="P:chemotaxis"/>
    <property type="evidence" value="ECO:0007669"/>
    <property type="project" value="UniProtKB-KW"/>
</dbReference>
<dbReference type="InterPro" id="IPR044398">
    <property type="entry name" value="Globin-sensor_dom"/>
</dbReference>
<evidence type="ECO:0000259" key="5">
    <source>
        <dbReference type="PROSITE" id="PS50111"/>
    </source>
</evidence>
<evidence type="ECO:0000313" key="7">
    <source>
        <dbReference type="EMBL" id="MBB2165840.1"/>
    </source>
</evidence>
<dbReference type="PROSITE" id="PS50111">
    <property type="entry name" value="CHEMOTAXIS_TRANSDUC_2"/>
    <property type="match status" value="1"/>
</dbReference>
<dbReference type="PROSITE" id="PS50885">
    <property type="entry name" value="HAMP"/>
    <property type="match status" value="1"/>
</dbReference>
<sequence>MLVSGGSQVLNNREIIMNNHDLSEFKSRQNFVEMNENDFRSIRSVQAIIDREVSPALEKFYAQVRRTPKALSFFSSELQIEHAKHAQKMHWKRISGARFDDEYVKKVRAIGSVHARIGLDPSLYIGGYGIILNHLVQSLINDMLSQGGFFSRTSSRVSQNVGETIGSLCKAVLMEIDLTISSYLADIDKARVEMQAEQDRRAQEDREVIEIIGNALTALANGDLTHRIEGGRIPERLDALKAHFNQTAETLEQSLGKIAVNATNIVSNADGIRQGAENLSRRSEQQAATQEEMSAALGQITQRITRTAEETLKASQMANIARDDAEHAGSVVHGTIKAISEIEKSSQEMAGIIRIINEIAFQTNILALNASVEAARAGDVGRGFAVVASEVRALAQRSADAGREISALINLSGGQVKAGVALVHEAGDALRRIMSQVQQINDVMSTISASTQEQSAGISQLNIAMGGLEQTTQKNAAVAEASASAVRNLVATSDELTRMVAGFTLSAGEMRPVFARQKPRLALIRTE</sequence>
<dbReference type="GO" id="GO:0019825">
    <property type="term" value="F:oxygen binding"/>
    <property type="evidence" value="ECO:0007669"/>
    <property type="project" value="InterPro"/>
</dbReference>
<evidence type="ECO:0000313" key="8">
    <source>
        <dbReference type="Proteomes" id="UP000561077"/>
    </source>
</evidence>
<dbReference type="PANTHER" id="PTHR43531:SF11">
    <property type="entry name" value="METHYL-ACCEPTING CHEMOTAXIS PROTEIN 3"/>
    <property type="match status" value="1"/>
</dbReference>
<dbReference type="Pfam" id="PF11563">
    <property type="entry name" value="Protoglobin"/>
    <property type="match status" value="1"/>
</dbReference>
<dbReference type="EMBL" id="JABEQO010000021">
    <property type="protein sequence ID" value="MBB2165840.1"/>
    <property type="molecule type" value="Genomic_DNA"/>
</dbReference>
<evidence type="ECO:0000256" key="3">
    <source>
        <dbReference type="PROSITE-ProRule" id="PRU00284"/>
    </source>
</evidence>
<dbReference type="Gene3D" id="1.10.287.950">
    <property type="entry name" value="Methyl-accepting chemotaxis protein"/>
    <property type="match status" value="1"/>
</dbReference>
<evidence type="ECO:0000259" key="6">
    <source>
        <dbReference type="PROSITE" id="PS50885"/>
    </source>
</evidence>
<keyword evidence="1" id="KW-0145">Chemotaxis</keyword>
<evidence type="ECO:0000256" key="2">
    <source>
        <dbReference type="ARBA" id="ARBA00029447"/>
    </source>
</evidence>
<dbReference type="PRINTS" id="PR00260">
    <property type="entry name" value="CHEMTRNSDUCR"/>
</dbReference>
<accession>A0A7W4NWT8</accession>